<feature type="compositionally biased region" description="Polar residues" evidence="1">
    <location>
        <begin position="763"/>
        <end position="778"/>
    </location>
</feature>
<feature type="region of interest" description="Disordered" evidence="1">
    <location>
        <begin position="1158"/>
        <end position="1179"/>
    </location>
</feature>
<feature type="region of interest" description="Disordered" evidence="1">
    <location>
        <begin position="726"/>
        <end position="797"/>
    </location>
</feature>
<comment type="caution">
    <text evidence="2">The sequence shown here is derived from an EMBL/GenBank/DDBJ whole genome shotgun (WGS) entry which is preliminary data.</text>
</comment>
<evidence type="ECO:0000313" key="3">
    <source>
        <dbReference type="Proteomes" id="UP000324800"/>
    </source>
</evidence>
<name>A0A5J4WXA0_9EUKA</name>
<gene>
    <name evidence="2" type="ORF">EZS28_004992</name>
</gene>
<dbReference type="InterPro" id="IPR043502">
    <property type="entry name" value="DNA/RNA_pol_sf"/>
</dbReference>
<proteinExistence type="predicted"/>
<evidence type="ECO:0000256" key="1">
    <source>
        <dbReference type="SAM" id="MobiDB-lite"/>
    </source>
</evidence>
<dbReference type="Proteomes" id="UP000324800">
    <property type="component" value="Unassembled WGS sequence"/>
</dbReference>
<feature type="compositionally biased region" description="Basic and acidic residues" evidence="1">
    <location>
        <begin position="1118"/>
        <end position="1129"/>
    </location>
</feature>
<organism evidence="2 3">
    <name type="scientific">Streblomastix strix</name>
    <dbReference type="NCBI Taxonomy" id="222440"/>
    <lineage>
        <taxon>Eukaryota</taxon>
        <taxon>Metamonada</taxon>
        <taxon>Preaxostyla</taxon>
        <taxon>Oxymonadida</taxon>
        <taxon>Streblomastigidae</taxon>
        <taxon>Streblomastix</taxon>
    </lineage>
</organism>
<protein>
    <recommendedName>
        <fullName evidence="4">Reverse transcriptase domain-containing protein</fullName>
    </recommendedName>
</protein>
<dbReference type="Gene3D" id="3.30.70.270">
    <property type="match status" value="1"/>
</dbReference>
<sequence length="1179" mass="134079">MKKITQKQDQAMRSSLTQVMENGIWDLEAQFNTTYSDGWGALGIVQDSFSIPVSCYPDNNSGTAFICGKGWDTDGKVYVKGRNSADGNAAFTNNQIVKIEFDSGKGTLHLFVDGAHQPIYISGINEKARFVIYMFYSGSTCTLRSLKKLSTPTVGHLPNEKALQCEIFLLDLIQFQSVTFLTTPFHYEIIQHPLNLDYLFILRLQPMAMGPVNRKQGKYSRMSDSIKQYEVQSQKDPPRIDIPIQISEPHEPTQEIFHCSSKTQLSDLPKNLKQIMEDDADNYKQLEDEYMDSKGCEVYVDERDGEVSVRFRGQAKAIVGENGHFEPNTGEELHYNFWEFESPEDMKIWTACILADAAQIKSSHLNEAVRSQLQYATFRDNKQPNSDAFVLPKMIPVKRKRGESQSVGNINSNSLQAQFQQQRQQYSKFNSLADQKVAQDLVTSFEGVLRKQASKIDMLSYTLEPVARQKLFEEISWDGANIIFPMPEVGPLQKEEGPGYARKSLESAVVVTQGMAMLINDAAKNETNNLVGKMLKIFEASLVSVADSQIERESRLEGVYQGPQSEDVLSLQTKERFKRKTGKQINIGGRKFGKTFTKYNSLNRGRKRWNKRSFGFKPRAGFNRELKSKSFKFNNYSNHTDDKNSPFARDQFNAIYRDIQSFDPANRVNESRIKSVCWDRISLDPDQSEENESVCRDEKSLDPDKQQVVCAVHWGDCPLDPAIQEEQQEEQQNGIKQQQNNQQSEEQISIKYLSSKTAERSSKSGFNFSNRSTISQQHPSRHSSTTSTISSNNQLPDYNRFVTQQRMSTYRDLSQSHQIPAREPLDSNQMANRRKTDPFSGHMEAYQGRNTDHQGYKSILDKQTITSQPTIEYDNSYPESIQRELRSTRSTNLEGAAGRNSRGSVSELTKMDQSLLCDTEEGSGKMEKDNRLFFIEQISPIHTFHNGRYSKSLTTTATQGLHGKDRSRVRISSYPTMCFGVKHAPLIFHKTLRPVIKFIREVLHVRIIAYCDDIIILHQNQEELIYKDITNHQYANKLWVQNINEQVCTSTGNANGVSKAVDRFQFRSTVNDSQQTKEDKPNVGQMEKDCSVSSNGKSEILGQFHRVIEFLATTIQERRDPSEEAKQDQIKGSPAKRLKCIDNSEHVGIEGDILVEVDGNKKQTDLSYNSPSSGNTSNR</sequence>
<feature type="region of interest" description="Disordered" evidence="1">
    <location>
        <begin position="1070"/>
        <end position="1091"/>
    </location>
</feature>
<feature type="compositionally biased region" description="Low complexity" evidence="1">
    <location>
        <begin position="730"/>
        <end position="747"/>
    </location>
</feature>
<dbReference type="EMBL" id="SNRW01000743">
    <property type="protein sequence ID" value="KAA6399481.1"/>
    <property type="molecule type" value="Genomic_DNA"/>
</dbReference>
<dbReference type="InterPro" id="IPR043128">
    <property type="entry name" value="Rev_trsase/Diguanyl_cyclase"/>
</dbReference>
<feature type="region of interest" description="Disordered" evidence="1">
    <location>
        <begin position="1118"/>
        <end position="1137"/>
    </location>
</feature>
<feature type="region of interest" description="Disordered" evidence="1">
    <location>
        <begin position="813"/>
        <end position="850"/>
    </location>
</feature>
<evidence type="ECO:0000313" key="2">
    <source>
        <dbReference type="EMBL" id="KAA6399481.1"/>
    </source>
</evidence>
<dbReference type="AlphaFoldDB" id="A0A5J4WXA0"/>
<feature type="region of interest" description="Disordered" evidence="1">
    <location>
        <begin position="888"/>
        <end position="910"/>
    </location>
</feature>
<feature type="compositionally biased region" description="Polar residues" evidence="1">
    <location>
        <begin position="1165"/>
        <end position="1179"/>
    </location>
</feature>
<feature type="compositionally biased region" description="Basic and acidic residues" evidence="1">
    <location>
        <begin position="1075"/>
        <end position="1090"/>
    </location>
</feature>
<accession>A0A5J4WXA0</accession>
<dbReference type="OrthoDB" id="6932368at2759"/>
<dbReference type="SUPFAM" id="SSF56672">
    <property type="entry name" value="DNA/RNA polymerases"/>
    <property type="match status" value="1"/>
</dbReference>
<evidence type="ECO:0008006" key="4">
    <source>
        <dbReference type="Google" id="ProtNLM"/>
    </source>
</evidence>
<reference evidence="2 3" key="1">
    <citation type="submission" date="2019-03" db="EMBL/GenBank/DDBJ databases">
        <title>Single cell metagenomics reveals metabolic interactions within the superorganism composed of flagellate Streblomastix strix and complex community of Bacteroidetes bacteria on its surface.</title>
        <authorList>
            <person name="Treitli S.C."/>
            <person name="Kolisko M."/>
            <person name="Husnik F."/>
            <person name="Keeling P."/>
            <person name="Hampl V."/>
        </authorList>
    </citation>
    <scope>NUCLEOTIDE SEQUENCE [LARGE SCALE GENOMIC DNA]</scope>
    <source>
        <strain evidence="2">ST1C</strain>
    </source>
</reference>